<organism evidence="2 3">
    <name type="scientific">Clostridium fessum</name>
    <dbReference type="NCBI Taxonomy" id="2126740"/>
    <lineage>
        <taxon>Bacteria</taxon>
        <taxon>Bacillati</taxon>
        <taxon>Bacillota</taxon>
        <taxon>Clostridia</taxon>
        <taxon>Eubacteriales</taxon>
        <taxon>Clostridiaceae</taxon>
        <taxon>Clostridium</taxon>
    </lineage>
</organism>
<evidence type="ECO:0000256" key="1">
    <source>
        <dbReference type="SAM" id="Phobius"/>
    </source>
</evidence>
<keyword evidence="1" id="KW-1133">Transmembrane helix</keyword>
<keyword evidence="3" id="KW-1185">Reference proteome</keyword>
<name>A0A2T3FLD5_9CLOT</name>
<keyword evidence="1" id="KW-0472">Membrane</keyword>
<dbReference type="EMBL" id="PYLO01000005">
    <property type="protein sequence ID" value="PST36088.1"/>
    <property type="molecule type" value="Genomic_DNA"/>
</dbReference>
<accession>A0A2T3FLD5</accession>
<dbReference type="RefSeq" id="WP_107001524.1">
    <property type="nucleotide sequence ID" value="NZ_JAQDZI010000019.1"/>
</dbReference>
<protein>
    <submittedName>
        <fullName evidence="2">Uncharacterized protein</fullName>
    </submittedName>
</protein>
<dbReference type="Proteomes" id="UP000241048">
    <property type="component" value="Unassembled WGS sequence"/>
</dbReference>
<proteinExistence type="predicted"/>
<gene>
    <name evidence="2" type="ORF">C7U56_12640</name>
</gene>
<reference evidence="2 3" key="1">
    <citation type="submission" date="2018-03" db="EMBL/GenBank/DDBJ databases">
        <title>Lachnoclostridium SNUG30386 gen.nov., sp.nov., isolated from human faeces.</title>
        <authorList>
            <person name="Seo B."/>
            <person name="Jeon K."/>
            <person name="Ko G."/>
        </authorList>
    </citation>
    <scope>NUCLEOTIDE SEQUENCE [LARGE SCALE GENOMIC DNA]</scope>
    <source>
        <strain evidence="2 3">SNUG30386</strain>
    </source>
</reference>
<evidence type="ECO:0000313" key="2">
    <source>
        <dbReference type="EMBL" id="PST36088.1"/>
    </source>
</evidence>
<comment type="caution">
    <text evidence="2">The sequence shown here is derived from an EMBL/GenBank/DDBJ whole genome shotgun (WGS) entry which is preliminary data.</text>
</comment>
<feature type="transmembrane region" description="Helical" evidence="1">
    <location>
        <begin position="18"/>
        <end position="36"/>
    </location>
</feature>
<keyword evidence="1" id="KW-0812">Transmembrane</keyword>
<evidence type="ECO:0000313" key="3">
    <source>
        <dbReference type="Proteomes" id="UP000241048"/>
    </source>
</evidence>
<sequence>MKDKSTKSNGKKPIFKKWWFWVIIVVILAAIFGNSGTNDSIKDETKDAINSTEQQATSDKFVEDVKTAISGAIDSDNEAITDIALKDKDLCVTVDLSKADPSPLTIEDLAISRTSSITDAILELTGYDSQWNTITVDFGDVGKVVCDKDSIKENEAGGRYFPSENFTLK</sequence>
<dbReference type="AlphaFoldDB" id="A0A2T3FLD5"/>